<evidence type="ECO:0000256" key="4">
    <source>
        <dbReference type="ARBA" id="ARBA00022553"/>
    </source>
</evidence>
<comment type="catalytic activity">
    <reaction evidence="1">
        <text>ATP + protein L-histidine = ADP + protein N-phospho-L-histidine.</text>
        <dbReference type="EC" id="2.7.13.3"/>
    </reaction>
</comment>
<dbReference type="InterPro" id="IPR003661">
    <property type="entry name" value="HisK_dim/P_dom"/>
</dbReference>
<dbReference type="PANTHER" id="PTHR43711">
    <property type="entry name" value="TWO-COMPONENT HISTIDINE KINASE"/>
    <property type="match status" value="1"/>
</dbReference>
<comment type="subcellular location">
    <subcellularLocation>
        <location evidence="2">Membrane</location>
    </subcellularLocation>
</comment>
<dbReference type="GO" id="GO:0005524">
    <property type="term" value="F:ATP binding"/>
    <property type="evidence" value="ECO:0007669"/>
    <property type="project" value="UniProtKB-KW"/>
</dbReference>
<protein>
    <recommendedName>
        <fullName evidence="15">Virulence sensor protein BvgS</fullName>
        <ecNumber evidence="3">2.7.13.3</ecNumber>
    </recommendedName>
</protein>
<keyword evidence="12 17" id="KW-0472">Membrane</keyword>
<comment type="function">
    <text evidence="14">Member of the two-component regulatory system BvgS/BvgA. Phosphorylates BvgA via a four-step phosphorelay in response to environmental signals.</text>
</comment>
<dbReference type="SMART" id="SM00388">
    <property type="entry name" value="HisKA"/>
    <property type="match status" value="1"/>
</dbReference>
<dbReference type="InterPro" id="IPR003594">
    <property type="entry name" value="HATPase_dom"/>
</dbReference>
<sequence length="645" mass="70646">MARQYPLPPQPADPPAAPAPPGPPSRSLWRLRLWRKQVRAFALLAVLSILLFGGMEVLFSYREAIRNLSLNQGLLAREVSGALQAELGSIERHVRATASLPWELPGWLDDGDRRSEFQRILKLEPAVQELTHYDPQGRVMVHVSRNALSEVPGTEPAEFTPASRLRWPNGLPPEQGSIEYADGYEPQLLLVTPDPRMGAGVTVARVNLRTVARHLAPVLHNPTLEAYAVDSRGVVVLHADTTLMLAQRTAPQPTGPAPTPSAEATPSSDGPSGRDASARPGLDGQPVLASRFALPALGWQLVIEQPRNLALAPVYSTLLRTGVVILLAVAGAIVAAMVVVGRVSQPIRELHQGAQALSEGQLGTRITLHSNDELEDLAAQFNVMAANLQELYRDMSGKIAERTRDLELANRHKSEFLTNMSHELRTPLNSIIGFSDVLREEMFGPLNERQREYAHDIHASGEHLLSLINDVLDLSKIEAGHMELNLSQVEVAELVHHTAAMMRERCTRGGLTLKLMLEEAPDTWAADARRVKQILLNLLGNAVKFTPQGGTITIEVGSNEDEGLWMTVSDTGVGIAPEHQAMVFEEFRQVGDDILRKSEGTGLGLPLVRRLVRLHGGDVRLHSVVGEGTTFRFNLPRLPDDEEGR</sequence>
<comment type="caution">
    <text evidence="20">The sequence shown here is derived from an EMBL/GenBank/DDBJ whole genome shotgun (WGS) entry which is preliminary data.</text>
</comment>
<feature type="transmembrane region" description="Helical" evidence="17">
    <location>
        <begin position="318"/>
        <end position="340"/>
    </location>
</feature>
<dbReference type="PRINTS" id="PR00344">
    <property type="entry name" value="BCTRLSENSOR"/>
</dbReference>
<evidence type="ECO:0000256" key="2">
    <source>
        <dbReference type="ARBA" id="ARBA00004370"/>
    </source>
</evidence>
<feature type="domain" description="HAMP" evidence="19">
    <location>
        <begin position="341"/>
        <end position="393"/>
    </location>
</feature>
<dbReference type="Pfam" id="PF00512">
    <property type="entry name" value="HisKA"/>
    <property type="match status" value="1"/>
</dbReference>
<evidence type="ECO:0000259" key="19">
    <source>
        <dbReference type="PROSITE" id="PS50885"/>
    </source>
</evidence>
<dbReference type="CDD" id="cd00082">
    <property type="entry name" value="HisKA"/>
    <property type="match status" value="1"/>
</dbReference>
<keyword evidence="17" id="KW-0812">Transmembrane</keyword>
<dbReference type="InterPro" id="IPR036097">
    <property type="entry name" value="HisK_dim/P_sf"/>
</dbReference>
<dbReference type="Pfam" id="PF02518">
    <property type="entry name" value="HATPase_c"/>
    <property type="match status" value="1"/>
</dbReference>
<evidence type="ECO:0000256" key="17">
    <source>
        <dbReference type="SAM" id="Phobius"/>
    </source>
</evidence>
<keyword evidence="11" id="KW-0843">Virulence</keyword>
<evidence type="ECO:0000256" key="8">
    <source>
        <dbReference type="ARBA" id="ARBA00022777"/>
    </source>
</evidence>
<organism evidence="20 21">
    <name type="scientific">Ideonella dechloratans</name>
    <dbReference type="NCBI Taxonomy" id="36863"/>
    <lineage>
        <taxon>Bacteria</taxon>
        <taxon>Pseudomonadati</taxon>
        <taxon>Pseudomonadota</taxon>
        <taxon>Betaproteobacteria</taxon>
        <taxon>Burkholderiales</taxon>
        <taxon>Sphaerotilaceae</taxon>
        <taxon>Ideonella</taxon>
    </lineage>
</organism>
<dbReference type="PANTHER" id="PTHR43711:SF1">
    <property type="entry name" value="HISTIDINE KINASE 1"/>
    <property type="match status" value="1"/>
</dbReference>
<evidence type="ECO:0000256" key="6">
    <source>
        <dbReference type="ARBA" id="ARBA00022729"/>
    </source>
</evidence>
<dbReference type="InterPro" id="IPR036890">
    <property type="entry name" value="HATPase_C_sf"/>
</dbReference>
<proteinExistence type="predicted"/>
<evidence type="ECO:0000256" key="13">
    <source>
        <dbReference type="ARBA" id="ARBA00023306"/>
    </source>
</evidence>
<feature type="region of interest" description="Disordered" evidence="16">
    <location>
        <begin position="248"/>
        <end position="281"/>
    </location>
</feature>
<dbReference type="CDD" id="cd06225">
    <property type="entry name" value="HAMP"/>
    <property type="match status" value="1"/>
</dbReference>
<keyword evidence="9" id="KW-0067">ATP-binding</keyword>
<evidence type="ECO:0000313" key="20">
    <source>
        <dbReference type="EMBL" id="KAB0576781.1"/>
    </source>
</evidence>
<evidence type="ECO:0000256" key="14">
    <source>
        <dbReference type="ARBA" id="ARBA00058004"/>
    </source>
</evidence>
<dbReference type="SMART" id="SM00387">
    <property type="entry name" value="HATPase_c"/>
    <property type="match status" value="1"/>
</dbReference>
<evidence type="ECO:0000256" key="10">
    <source>
        <dbReference type="ARBA" id="ARBA00023012"/>
    </source>
</evidence>
<keyword evidence="17" id="KW-1133">Transmembrane helix</keyword>
<dbReference type="InterPro" id="IPR003660">
    <property type="entry name" value="HAMP_dom"/>
</dbReference>
<dbReference type="RefSeq" id="WP_151125370.1">
    <property type="nucleotide sequence ID" value="NZ_CP088081.1"/>
</dbReference>
<evidence type="ECO:0000256" key="12">
    <source>
        <dbReference type="ARBA" id="ARBA00023136"/>
    </source>
</evidence>
<evidence type="ECO:0000256" key="16">
    <source>
        <dbReference type="SAM" id="MobiDB-lite"/>
    </source>
</evidence>
<dbReference type="Gene3D" id="1.10.287.130">
    <property type="match status" value="1"/>
</dbReference>
<keyword evidence="6" id="KW-0732">Signal</keyword>
<dbReference type="SUPFAM" id="SSF158472">
    <property type="entry name" value="HAMP domain-like"/>
    <property type="match status" value="1"/>
</dbReference>
<dbReference type="EC" id="2.7.13.3" evidence="3"/>
<dbReference type="InterPro" id="IPR005467">
    <property type="entry name" value="His_kinase_dom"/>
</dbReference>
<keyword evidence="4" id="KW-0597">Phosphoprotein</keyword>
<dbReference type="EMBL" id="VZPB01000054">
    <property type="protein sequence ID" value="KAB0576781.1"/>
    <property type="molecule type" value="Genomic_DNA"/>
</dbReference>
<evidence type="ECO:0000256" key="1">
    <source>
        <dbReference type="ARBA" id="ARBA00000085"/>
    </source>
</evidence>
<keyword evidence="5" id="KW-0808">Transferase</keyword>
<dbReference type="Gene3D" id="6.10.340.10">
    <property type="match status" value="1"/>
</dbReference>
<evidence type="ECO:0000256" key="15">
    <source>
        <dbReference type="ARBA" id="ARBA00070152"/>
    </source>
</evidence>
<keyword evidence="21" id="KW-1185">Reference proteome</keyword>
<keyword evidence="13" id="KW-0131">Cell cycle</keyword>
<dbReference type="PROSITE" id="PS50885">
    <property type="entry name" value="HAMP"/>
    <property type="match status" value="1"/>
</dbReference>
<keyword evidence="8" id="KW-0418">Kinase</keyword>
<dbReference type="Proteomes" id="UP000430120">
    <property type="component" value="Unassembled WGS sequence"/>
</dbReference>
<dbReference type="GO" id="GO:0000155">
    <property type="term" value="F:phosphorelay sensor kinase activity"/>
    <property type="evidence" value="ECO:0007669"/>
    <property type="project" value="InterPro"/>
</dbReference>
<keyword evidence="7" id="KW-0547">Nucleotide-binding</keyword>
<dbReference type="SMART" id="SM00304">
    <property type="entry name" value="HAMP"/>
    <property type="match status" value="1"/>
</dbReference>
<reference evidence="20 21" key="1">
    <citation type="submission" date="2019-09" db="EMBL/GenBank/DDBJ databases">
        <title>Draft genome sequences of 48 bacterial type strains from the CCUG.</title>
        <authorList>
            <person name="Tunovic T."/>
            <person name="Pineiro-Iglesias B."/>
            <person name="Unosson C."/>
            <person name="Inganas E."/>
            <person name="Ohlen M."/>
            <person name="Cardew S."/>
            <person name="Jensie-Markopoulos S."/>
            <person name="Salva-Serra F."/>
            <person name="Jaen-Luchoro D."/>
            <person name="Karlsson R."/>
            <person name="Svensson-Stadler L."/>
            <person name="Chun J."/>
            <person name="Moore E."/>
        </authorList>
    </citation>
    <scope>NUCLEOTIDE SEQUENCE [LARGE SCALE GENOMIC DNA]</scope>
    <source>
        <strain evidence="20 21">CCUG 30977</strain>
    </source>
</reference>
<evidence type="ECO:0000256" key="7">
    <source>
        <dbReference type="ARBA" id="ARBA00022741"/>
    </source>
</evidence>
<accession>A0A643F942</accession>
<evidence type="ECO:0000313" key="21">
    <source>
        <dbReference type="Proteomes" id="UP000430120"/>
    </source>
</evidence>
<dbReference type="PROSITE" id="PS50109">
    <property type="entry name" value="HIS_KIN"/>
    <property type="match status" value="1"/>
</dbReference>
<evidence type="ECO:0000256" key="11">
    <source>
        <dbReference type="ARBA" id="ARBA00023026"/>
    </source>
</evidence>
<dbReference type="CDD" id="cd16922">
    <property type="entry name" value="HATPase_EvgS-ArcB-TorS-like"/>
    <property type="match status" value="1"/>
</dbReference>
<dbReference type="FunFam" id="3.30.565.10:FF:000010">
    <property type="entry name" value="Sensor histidine kinase RcsC"/>
    <property type="match status" value="1"/>
</dbReference>
<dbReference type="SUPFAM" id="SSF47384">
    <property type="entry name" value="Homodimeric domain of signal transducing histidine kinase"/>
    <property type="match status" value="1"/>
</dbReference>
<dbReference type="InterPro" id="IPR004358">
    <property type="entry name" value="Sig_transdc_His_kin-like_C"/>
</dbReference>
<name>A0A643F942_IDEDE</name>
<dbReference type="AlphaFoldDB" id="A0A643F942"/>
<evidence type="ECO:0000256" key="3">
    <source>
        <dbReference type="ARBA" id="ARBA00012438"/>
    </source>
</evidence>
<dbReference type="FunFam" id="1.10.287.130:FF:000038">
    <property type="entry name" value="Sensory transduction histidine kinase"/>
    <property type="match status" value="1"/>
</dbReference>
<dbReference type="Gene3D" id="3.30.565.10">
    <property type="entry name" value="Histidine kinase-like ATPase, C-terminal domain"/>
    <property type="match status" value="1"/>
</dbReference>
<feature type="region of interest" description="Disordered" evidence="16">
    <location>
        <begin position="1"/>
        <end position="23"/>
    </location>
</feature>
<feature type="transmembrane region" description="Helical" evidence="17">
    <location>
        <begin position="40"/>
        <end position="61"/>
    </location>
</feature>
<gene>
    <name evidence="20" type="ORF">F7Q92_17440</name>
</gene>
<dbReference type="SUPFAM" id="SSF55874">
    <property type="entry name" value="ATPase domain of HSP90 chaperone/DNA topoisomerase II/histidine kinase"/>
    <property type="match status" value="1"/>
</dbReference>
<dbReference type="Pfam" id="PF00672">
    <property type="entry name" value="HAMP"/>
    <property type="match status" value="1"/>
</dbReference>
<keyword evidence="10" id="KW-0902">Two-component regulatory system</keyword>
<dbReference type="InterPro" id="IPR050736">
    <property type="entry name" value="Sensor_HK_Regulatory"/>
</dbReference>
<dbReference type="GO" id="GO:0016020">
    <property type="term" value="C:membrane"/>
    <property type="evidence" value="ECO:0007669"/>
    <property type="project" value="UniProtKB-SubCell"/>
</dbReference>
<evidence type="ECO:0000256" key="9">
    <source>
        <dbReference type="ARBA" id="ARBA00022840"/>
    </source>
</evidence>
<evidence type="ECO:0000259" key="18">
    <source>
        <dbReference type="PROSITE" id="PS50109"/>
    </source>
</evidence>
<evidence type="ECO:0000256" key="5">
    <source>
        <dbReference type="ARBA" id="ARBA00022679"/>
    </source>
</evidence>
<dbReference type="OrthoDB" id="5519028at2"/>
<feature type="domain" description="Histidine kinase" evidence="18">
    <location>
        <begin position="419"/>
        <end position="639"/>
    </location>
</feature>